<comment type="similarity">
    <text evidence="2">Belongs to the multi antimicrobial extrusion (MATE) (TC 2.A.66.1) family.</text>
</comment>
<name>A0ABV6VB98_9ACTN</name>
<evidence type="ECO:0000313" key="8">
    <source>
        <dbReference type="EMBL" id="MFC1410916.1"/>
    </source>
</evidence>
<proteinExistence type="inferred from homology"/>
<feature type="transmembrane region" description="Helical" evidence="7">
    <location>
        <begin position="289"/>
        <end position="315"/>
    </location>
</feature>
<comment type="subcellular location">
    <subcellularLocation>
        <location evidence="1">Membrane</location>
        <topology evidence="1">Multi-pass membrane protein</topology>
    </subcellularLocation>
</comment>
<keyword evidence="4 7" id="KW-1133">Transmembrane helix</keyword>
<evidence type="ECO:0000256" key="6">
    <source>
        <dbReference type="SAM" id="MobiDB-lite"/>
    </source>
</evidence>
<dbReference type="RefSeq" id="WP_380509507.1">
    <property type="nucleotide sequence ID" value="NZ_JBHEZX010000006.1"/>
</dbReference>
<feature type="region of interest" description="Disordered" evidence="6">
    <location>
        <begin position="1"/>
        <end position="20"/>
    </location>
</feature>
<feature type="transmembrane region" description="Helical" evidence="7">
    <location>
        <begin position="420"/>
        <end position="441"/>
    </location>
</feature>
<feature type="transmembrane region" description="Helical" evidence="7">
    <location>
        <begin position="327"/>
        <end position="350"/>
    </location>
</feature>
<feature type="transmembrane region" description="Helical" evidence="7">
    <location>
        <begin position="105"/>
        <end position="127"/>
    </location>
</feature>
<feature type="transmembrane region" description="Helical" evidence="7">
    <location>
        <begin position="179"/>
        <end position="200"/>
    </location>
</feature>
<keyword evidence="9" id="KW-1185">Reference proteome</keyword>
<evidence type="ECO:0000256" key="5">
    <source>
        <dbReference type="ARBA" id="ARBA00023136"/>
    </source>
</evidence>
<dbReference type="InterPro" id="IPR002528">
    <property type="entry name" value="MATE_fam"/>
</dbReference>
<dbReference type="InterPro" id="IPR044644">
    <property type="entry name" value="DinF-like"/>
</dbReference>
<dbReference type="Proteomes" id="UP001592582">
    <property type="component" value="Unassembled WGS sequence"/>
</dbReference>
<keyword evidence="3 7" id="KW-0812">Transmembrane</keyword>
<dbReference type="EMBL" id="JBHEZX010000006">
    <property type="protein sequence ID" value="MFC1410916.1"/>
    <property type="molecule type" value="Genomic_DNA"/>
</dbReference>
<reference evidence="8 9" key="1">
    <citation type="submission" date="2024-09" db="EMBL/GenBank/DDBJ databases">
        <authorList>
            <person name="Lee S.D."/>
        </authorList>
    </citation>
    <scope>NUCLEOTIDE SEQUENCE [LARGE SCALE GENOMIC DNA]</scope>
    <source>
        <strain evidence="8 9">N1-1</strain>
    </source>
</reference>
<evidence type="ECO:0000256" key="7">
    <source>
        <dbReference type="SAM" id="Phobius"/>
    </source>
</evidence>
<comment type="caution">
    <text evidence="8">The sequence shown here is derived from an EMBL/GenBank/DDBJ whole genome shotgun (WGS) entry which is preliminary data.</text>
</comment>
<feature type="transmembrane region" description="Helical" evidence="7">
    <location>
        <begin position="362"/>
        <end position="383"/>
    </location>
</feature>
<feature type="transmembrane region" description="Helical" evidence="7">
    <location>
        <begin position="61"/>
        <end position="84"/>
    </location>
</feature>
<feature type="transmembrane region" description="Helical" evidence="7">
    <location>
        <begin position="206"/>
        <end position="227"/>
    </location>
</feature>
<evidence type="ECO:0000256" key="4">
    <source>
        <dbReference type="ARBA" id="ARBA00022989"/>
    </source>
</evidence>
<accession>A0ABV6VB98</accession>
<feature type="transmembrane region" description="Helical" evidence="7">
    <location>
        <begin position="395"/>
        <end position="414"/>
    </location>
</feature>
<feature type="transmembrane region" description="Helical" evidence="7">
    <location>
        <begin position="147"/>
        <end position="172"/>
    </location>
</feature>
<evidence type="ECO:0000256" key="3">
    <source>
        <dbReference type="ARBA" id="ARBA00022692"/>
    </source>
</evidence>
<dbReference type="Pfam" id="PF01554">
    <property type="entry name" value="MatE"/>
    <property type="match status" value="2"/>
</dbReference>
<feature type="transmembrane region" description="Helical" evidence="7">
    <location>
        <begin position="263"/>
        <end position="283"/>
    </location>
</feature>
<dbReference type="PANTHER" id="PTHR42893:SF46">
    <property type="entry name" value="PROTEIN DETOXIFICATION 44, CHLOROPLASTIC"/>
    <property type="match status" value="1"/>
</dbReference>
<evidence type="ECO:0000256" key="2">
    <source>
        <dbReference type="ARBA" id="ARBA00010199"/>
    </source>
</evidence>
<organism evidence="8 9">
    <name type="scientific">Streptacidiphilus alkalitolerans</name>
    <dbReference type="NCBI Taxonomy" id="3342712"/>
    <lineage>
        <taxon>Bacteria</taxon>
        <taxon>Bacillati</taxon>
        <taxon>Actinomycetota</taxon>
        <taxon>Actinomycetes</taxon>
        <taxon>Kitasatosporales</taxon>
        <taxon>Streptomycetaceae</taxon>
        <taxon>Streptacidiphilus</taxon>
    </lineage>
</organism>
<keyword evidence="5 7" id="KW-0472">Membrane</keyword>
<evidence type="ECO:0000256" key="1">
    <source>
        <dbReference type="ARBA" id="ARBA00004141"/>
    </source>
</evidence>
<gene>
    <name evidence="8" type="ORF">ACEZDG_16760</name>
</gene>
<dbReference type="PANTHER" id="PTHR42893">
    <property type="entry name" value="PROTEIN DETOXIFICATION 44, CHLOROPLASTIC-RELATED"/>
    <property type="match status" value="1"/>
</dbReference>
<protein>
    <submittedName>
        <fullName evidence="8">MATE family efflux transporter</fullName>
    </submittedName>
</protein>
<sequence>MTAPAALRPRSAGAPPPPTGVRVGSPADIARLALPALGALLAEPAFVLADNAMVGHLGAQPLAGVAVAGNLLGALVNCCVFLAYATTATAARRVGAGDEAGAVRAGVDGLALGLFLGALLGVVTWAVAPPGVHAMGATGAVAHNAVLYLRISAAGLPGVLVATAAAGVLRGLRRSGTTLAVVAVGFAANALLNALLLFAFRLGVAGSALGTVIAQTAMGAVYAVIVARRARRHRVSLVPRPAEMLRAAASGLPLVVRTVTMRAVIVALAAGATALGAVPLAAYQLGFSLWMFAALALDAVAVAAQTVVGGLLGAGEARRARAAMRKMVLWSLAGGALCGAVLLVAQPLYLPLLAADPGVRDALSHSLLPIALLQPLAGAVYILDGVLIGAGDGRYLAAAGAGTALLSIPAALLLPGTAAALTGVWCVFGFFLLVRLVFLAARARGDAWIRLGS</sequence>
<dbReference type="NCBIfam" id="TIGR00797">
    <property type="entry name" value="matE"/>
    <property type="match status" value="1"/>
</dbReference>
<evidence type="ECO:0000313" key="9">
    <source>
        <dbReference type="Proteomes" id="UP001592582"/>
    </source>
</evidence>